<proteinExistence type="predicted"/>
<sequence length="118" mass="13451">MDDGERLLHKGVLYSGEVVEYQRGRMISLETYEDGVPNGPVRQWYSDGSPRAEGNMRRGFPVGESRTWHPGGTLATKRITSDDGHRPLVELEWDENGEQTRSWYAPDQGAHQRFTEDS</sequence>
<evidence type="ECO:0000313" key="2">
    <source>
        <dbReference type="EMBL" id="TQE15249.1"/>
    </source>
</evidence>
<dbReference type="Proteomes" id="UP000318720">
    <property type="component" value="Unassembled WGS sequence"/>
</dbReference>
<feature type="region of interest" description="Disordered" evidence="1">
    <location>
        <begin position="46"/>
        <end position="83"/>
    </location>
</feature>
<evidence type="ECO:0008006" key="4">
    <source>
        <dbReference type="Google" id="ProtNLM"/>
    </source>
</evidence>
<feature type="region of interest" description="Disordered" evidence="1">
    <location>
        <begin position="96"/>
        <end position="118"/>
    </location>
</feature>
<organism evidence="2 3">
    <name type="scientific">Streptomyces ipomoeae</name>
    <dbReference type="NCBI Taxonomy" id="103232"/>
    <lineage>
        <taxon>Bacteria</taxon>
        <taxon>Bacillati</taxon>
        <taxon>Actinomycetota</taxon>
        <taxon>Actinomycetes</taxon>
        <taxon>Kitasatosporales</taxon>
        <taxon>Streptomycetaceae</taxon>
        <taxon>Streptomyces</taxon>
    </lineage>
</organism>
<dbReference type="SUPFAM" id="SSF82185">
    <property type="entry name" value="Histone H3 K4-specific methyltransferase SET7/9 N-terminal domain"/>
    <property type="match status" value="1"/>
</dbReference>
<reference evidence="2 3" key="1">
    <citation type="submission" date="2019-03" db="EMBL/GenBank/DDBJ databases">
        <title>Comparative genomic analyses of the sweetpotato soil rot pathogen, Streptomyces ipomoeae.</title>
        <authorList>
            <person name="Ruschel Soares N."/>
            <person name="Badger J.H."/>
            <person name="Huguet-Tapia J.C."/>
            <person name="Clark C.A."/>
            <person name="Pettis G.S."/>
        </authorList>
    </citation>
    <scope>NUCLEOTIDE SEQUENCE [LARGE SCALE GENOMIC DNA]</scope>
    <source>
        <strain evidence="2 3">88-35</strain>
    </source>
</reference>
<name>A0AAE8VSK4_9ACTN</name>
<dbReference type="AlphaFoldDB" id="A0AAE8VSK4"/>
<evidence type="ECO:0000313" key="3">
    <source>
        <dbReference type="Proteomes" id="UP000318720"/>
    </source>
</evidence>
<accession>A0AAE8VSK4</accession>
<dbReference type="Gene3D" id="2.20.110.10">
    <property type="entry name" value="Histone H3 K4-specific methyltransferase SET7/9 N-terminal domain"/>
    <property type="match status" value="1"/>
</dbReference>
<evidence type="ECO:0000256" key="1">
    <source>
        <dbReference type="SAM" id="MobiDB-lite"/>
    </source>
</evidence>
<dbReference type="EMBL" id="SPAZ01000371">
    <property type="protein sequence ID" value="TQE15249.1"/>
    <property type="molecule type" value="Genomic_DNA"/>
</dbReference>
<protein>
    <recommendedName>
        <fullName evidence="4">Toxin-antitoxin system YwqK family antitoxin</fullName>
    </recommendedName>
</protein>
<comment type="caution">
    <text evidence="2">The sequence shown here is derived from an EMBL/GenBank/DDBJ whole genome shotgun (WGS) entry which is preliminary data.</text>
</comment>
<gene>
    <name evidence="2" type="ORF">Sipo8835_45855</name>
</gene>